<evidence type="ECO:0000256" key="2">
    <source>
        <dbReference type="ARBA" id="ARBA00022840"/>
    </source>
</evidence>
<dbReference type="GeneID" id="90546097"/>
<dbReference type="AlphaFoldDB" id="A0A1I2L1R0"/>
<evidence type="ECO:0000256" key="1">
    <source>
        <dbReference type="ARBA" id="ARBA00022741"/>
    </source>
</evidence>
<dbReference type="GO" id="GO:0005524">
    <property type="term" value="F:ATP binding"/>
    <property type="evidence" value="ECO:0007669"/>
    <property type="project" value="UniProtKB-UniRule"/>
</dbReference>
<proteinExistence type="predicted"/>
<dbReference type="PROSITE" id="PS51161">
    <property type="entry name" value="ATP_CONE"/>
    <property type="match status" value="1"/>
</dbReference>
<accession>A0A1I2L1R0</accession>
<evidence type="ECO:0000313" key="4">
    <source>
        <dbReference type="Proteomes" id="UP000182135"/>
    </source>
</evidence>
<dbReference type="InterPro" id="IPR005144">
    <property type="entry name" value="ATP-cone_dom"/>
</dbReference>
<keyword evidence="4" id="KW-1185">Reference proteome</keyword>
<dbReference type="STRING" id="1529.SAMN04487885_10891"/>
<name>A0A1I2L1R0_9CLOT</name>
<dbReference type="Proteomes" id="UP000182135">
    <property type="component" value="Unassembled WGS sequence"/>
</dbReference>
<dbReference type="EMBL" id="FOOE01000008">
    <property type="protein sequence ID" value="SFF73214.1"/>
    <property type="molecule type" value="Genomic_DNA"/>
</dbReference>
<protein>
    <submittedName>
        <fullName evidence="3">ATP cone domain-containing protein</fullName>
    </submittedName>
</protein>
<sequence length="89" mass="10304">MKIKKRNGKIEDFDKGKIVTSITNASDEVNEPLNESDIYIVTNAIYHDITNEKDEIISSEYIFQAIYTELKKIGFKDVAESYRNGLNRR</sequence>
<keyword evidence="2" id="KW-0067">ATP-binding</keyword>
<gene>
    <name evidence="3" type="ORF">SAMN04487885_10891</name>
</gene>
<dbReference type="OrthoDB" id="1955101at2"/>
<organism evidence="3 4">
    <name type="scientific">Clostridium cadaveris</name>
    <dbReference type="NCBI Taxonomy" id="1529"/>
    <lineage>
        <taxon>Bacteria</taxon>
        <taxon>Bacillati</taxon>
        <taxon>Bacillota</taxon>
        <taxon>Clostridia</taxon>
        <taxon>Eubacteriales</taxon>
        <taxon>Clostridiaceae</taxon>
        <taxon>Clostridium</taxon>
    </lineage>
</organism>
<reference evidence="3 4" key="1">
    <citation type="submission" date="2016-10" db="EMBL/GenBank/DDBJ databases">
        <authorList>
            <person name="de Groot N.N."/>
        </authorList>
    </citation>
    <scope>NUCLEOTIDE SEQUENCE [LARGE SCALE GENOMIC DNA]</scope>
    <source>
        <strain evidence="3 4">NLAE-zl-G419</strain>
    </source>
</reference>
<dbReference type="RefSeq" id="WP_027637773.1">
    <property type="nucleotide sequence ID" value="NZ_BAAACD010000008.1"/>
</dbReference>
<keyword evidence="1" id="KW-0547">Nucleotide-binding</keyword>
<evidence type="ECO:0000313" key="3">
    <source>
        <dbReference type="EMBL" id="SFF73214.1"/>
    </source>
</evidence>
<dbReference type="Pfam" id="PF03477">
    <property type="entry name" value="ATP-cone"/>
    <property type="match status" value="1"/>
</dbReference>